<comment type="caution">
    <text evidence="1">The sequence shown here is derived from an EMBL/GenBank/DDBJ whole genome shotgun (WGS) entry which is preliminary data.</text>
</comment>
<accession>A0A8X6QT63</accession>
<sequence length="76" mass="8704">WSERPKDNGHELMVKVVSNESCIRVLISFKGRRVSEPIVKMMTSCMIASLPYRAIWKARYHLEAKTGMMYPGTSSI</sequence>
<name>A0A8X6QT63_NEPPI</name>
<feature type="non-terminal residue" evidence="1">
    <location>
        <position position="1"/>
    </location>
</feature>
<dbReference type="Proteomes" id="UP000887013">
    <property type="component" value="Unassembled WGS sequence"/>
</dbReference>
<dbReference type="AlphaFoldDB" id="A0A8X6QT63"/>
<evidence type="ECO:0000313" key="2">
    <source>
        <dbReference type="Proteomes" id="UP000887013"/>
    </source>
</evidence>
<proteinExistence type="predicted"/>
<organism evidence="1 2">
    <name type="scientific">Nephila pilipes</name>
    <name type="common">Giant wood spider</name>
    <name type="synonym">Nephila maculata</name>
    <dbReference type="NCBI Taxonomy" id="299642"/>
    <lineage>
        <taxon>Eukaryota</taxon>
        <taxon>Metazoa</taxon>
        <taxon>Ecdysozoa</taxon>
        <taxon>Arthropoda</taxon>
        <taxon>Chelicerata</taxon>
        <taxon>Arachnida</taxon>
        <taxon>Araneae</taxon>
        <taxon>Araneomorphae</taxon>
        <taxon>Entelegynae</taxon>
        <taxon>Araneoidea</taxon>
        <taxon>Nephilidae</taxon>
        <taxon>Nephila</taxon>
    </lineage>
</organism>
<gene>
    <name evidence="1" type="ORF">NPIL_496531</name>
</gene>
<reference evidence="1" key="1">
    <citation type="submission" date="2020-08" db="EMBL/GenBank/DDBJ databases">
        <title>Multicomponent nature underlies the extraordinary mechanical properties of spider dragline silk.</title>
        <authorList>
            <person name="Kono N."/>
            <person name="Nakamura H."/>
            <person name="Mori M."/>
            <person name="Yoshida Y."/>
            <person name="Ohtoshi R."/>
            <person name="Malay A.D."/>
            <person name="Moran D.A.P."/>
            <person name="Tomita M."/>
            <person name="Numata K."/>
            <person name="Arakawa K."/>
        </authorList>
    </citation>
    <scope>NUCLEOTIDE SEQUENCE</scope>
</reference>
<dbReference type="EMBL" id="BMAW01036463">
    <property type="protein sequence ID" value="GFU44122.1"/>
    <property type="molecule type" value="Genomic_DNA"/>
</dbReference>
<evidence type="ECO:0000313" key="1">
    <source>
        <dbReference type="EMBL" id="GFU44122.1"/>
    </source>
</evidence>
<keyword evidence="2" id="KW-1185">Reference proteome</keyword>
<protein>
    <submittedName>
        <fullName evidence="1">Uncharacterized protein</fullName>
    </submittedName>
</protein>